<dbReference type="Pfam" id="PF13499">
    <property type="entry name" value="EF-hand_7"/>
    <property type="match status" value="1"/>
</dbReference>
<dbReference type="PROSITE" id="PS00303">
    <property type="entry name" value="S100_CABP"/>
    <property type="match status" value="1"/>
</dbReference>
<sequence>MGDFAKLPSKKKLEGTFYDYSGGQKTMDLENFKRLCYKYYLAPTTKAACELFTQLDKDSDSLLSFDEVVALMEKQWTPINERKVTFLEDLRKCRKKTGPINRDELREILQQNSEEALTDEDVDYCFDKLDINGDKEISEEEICELIFKMEDLMSREPSRVEITLKSEKKDKKDEKKDKTDEKKDKKDEKKEKNENQENHKSRSRSRSNSGSRKGSAKHRKGSGKKKSRSRSSSSSSGKGSRQGSAHQKKTEEVNDYQLIPEPERGPDEMFTAEHVATETELGEQKLEKGEGINAKITAPSGDHPSNFQDMSPMVSGPAADKKPTQKALTNDADADGENIEEDHDIMDEEMEETEEIKETEETEEHEETEEIEETELPKAKSTEKAKAK</sequence>
<evidence type="ECO:0000256" key="1">
    <source>
        <dbReference type="ARBA" id="ARBA00022837"/>
    </source>
</evidence>
<dbReference type="InterPro" id="IPR002048">
    <property type="entry name" value="EF_hand_dom"/>
</dbReference>
<dbReference type="Gene3D" id="1.10.238.10">
    <property type="entry name" value="EF-hand"/>
    <property type="match status" value="2"/>
</dbReference>
<dbReference type="InterPro" id="IPR011992">
    <property type="entry name" value="EF-hand-dom_pair"/>
</dbReference>
<reference evidence="4" key="2">
    <citation type="submission" date="2020-11" db="EMBL/GenBank/DDBJ databases">
        <authorList>
            <person name="McCartney M.A."/>
            <person name="Auch B."/>
            <person name="Kono T."/>
            <person name="Mallez S."/>
            <person name="Becker A."/>
            <person name="Gohl D.M."/>
            <person name="Silverstein K.A.T."/>
            <person name="Koren S."/>
            <person name="Bechman K.B."/>
            <person name="Herman A."/>
            <person name="Abrahante J.E."/>
            <person name="Garbe J."/>
        </authorList>
    </citation>
    <scope>NUCLEOTIDE SEQUENCE</scope>
    <source>
        <strain evidence="4">Duluth1</strain>
        <tissue evidence="4">Whole animal</tissue>
    </source>
</reference>
<dbReference type="AlphaFoldDB" id="A0A9D4RA20"/>
<dbReference type="SUPFAM" id="SSF47473">
    <property type="entry name" value="EF-hand"/>
    <property type="match status" value="1"/>
</dbReference>
<dbReference type="Proteomes" id="UP000828390">
    <property type="component" value="Unassembled WGS sequence"/>
</dbReference>
<dbReference type="PROSITE" id="PS50222">
    <property type="entry name" value="EF_HAND_2"/>
    <property type="match status" value="2"/>
</dbReference>
<comment type="caution">
    <text evidence="4">The sequence shown here is derived from an EMBL/GenBank/DDBJ whole genome shotgun (WGS) entry which is preliminary data.</text>
</comment>
<gene>
    <name evidence="4" type="ORF">DPMN_102621</name>
</gene>
<dbReference type="SMART" id="SM00054">
    <property type="entry name" value="EFh"/>
    <property type="match status" value="2"/>
</dbReference>
<evidence type="ECO:0000313" key="5">
    <source>
        <dbReference type="Proteomes" id="UP000828390"/>
    </source>
</evidence>
<reference evidence="4" key="1">
    <citation type="journal article" date="2019" name="bioRxiv">
        <title>The Genome of the Zebra Mussel, Dreissena polymorpha: A Resource for Invasive Species Research.</title>
        <authorList>
            <person name="McCartney M.A."/>
            <person name="Auch B."/>
            <person name="Kono T."/>
            <person name="Mallez S."/>
            <person name="Zhang Y."/>
            <person name="Obille A."/>
            <person name="Becker A."/>
            <person name="Abrahante J.E."/>
            <person name="Garbe J."/>
            <person name="Badalamenti J.P."/>
            <person name="Herman A."/>
            <person name="Mangelson H."/>
            <person name="Liachko I."/>
            <person name="Sullivan S."/>
            <person name="Sone E.D."/>
            <person name="Koren S."/>
            <person name="Silverstein K.A.T."/>
            <person name="Beckman K.B."/>
            <person name="Gohl D.M."/>
        </authorList>
    </citation>
    <scope>NUCLEOTIDE SEQUENCE</scope>
    <source>
        <strain evidence="4">Duluth1</strain>
        <tissue evidence="4">Whole animal</tissue>
    </source>
</reference>
<feature type="compositionally biased region" description="Basic and acidic residues" evidence="2">
    <location>
        <begin position="159"/>
        <end position="200"/>
    </location>
</feature>
<evidence type="ECO:0000313" key="4">
    <source>
        <dbReference type="EMBL" id="KAH3859798.1"/>
    </source>
</evidence>
<organism evidence="4 5">
    <name type="scientific">Dreissena polymorpha</name>
    <name type="common">Zebra mussel</name>
    <name type="synonym">Mytilus polymorpha</name>
    <dbReference type="NCBI Taxonomy" id="45954"/>
    <lineage>
        <taxon>Eukaryota</taxon>
        <taxon>Metazoa</taxon>
        <taxon>Spiralia</taxon>
        <taxon>Lophotrochozoa</taxon>
        <taxon>Mollusca</taxon>
        <taxon>Bivalvia</taxon>
        <taxon>Autobranchia</taxon>
        <taxon>Heteroconchia</taxon>
        <taxon>Euheterodonta</taxon>
        <taxon>Imparidentia</taxon>
        <taxon>Neoheterodontei</taxon>
        <taxon>Myida</taxon>
        <taxon>Dreissenoidea</taxon>
        <taxon>Dreissenidae</taxon>
        <taxon>Dreissena</taxon>
    </lineage>
</organism>
<dbReference type="EMBL" id="JAIWYP010000003">
    <property type="protein sequence ID" value="KAH3859798.1"/>
    <property type="molecule type" value="Genomic_DNA"/>
</dbReference>
<proteinExistence type="predicted"/>
<accession>A0A9D4RA20</accession>
<feature type="compositionally biased region" description="Basic residues" evidence="2">
    <location>
        <begin position="214"/>
        <end position="229"/>
    </location>
</feature>
<keyword evidence="1" id="KW-0106">Calcium</keyword>
<feature type="domain" description="EF-hand" evidence="3">
    <location>
        <begin position="117"/>
        <end position="152"/>
    </location>
</feature>
<feature type="domain" description="EF-hand" evidence="3">
    <location>
        <begin position="43"/>
        <end position="78"/>
    </location>
</feature>
<evidence type="ECO:0000259" key="3">
    <source>
        <dbReference type="PROSITE" id="PS50222"/>
    </source>
</evidence>
<feature type="compositionally biased region" description="Acidic residues" evidence="2">
    <location>
        <begin position="332"/>
        <end position="374"/>
    </location>
</feature>
<dbReference type="InterPro" id="IPR001751">
    <property type="entry name" value="S100/CaBP7/8-like_CS"/>
</dbReference>
<dbReference type="OrthoDB" id="26525at2759"/>
<feature type="region of interest" description="Disordered" evidence="2">
    <location>
        <begin position="159"/>
        <end position="388"/>
    </location>
</feature>
<feature type="compositionally biased region" description="Basic and acidic residues" evidence="2">
    <location>
        <begin position="375"/>
        <end position="388"/>
    </location>
</feature>
<name>A0A9D4RA20_DREPO</name>
<evidence type="ECO:0000256" key="2">
    <source>
        <dbReference type="SAM" id="MobiDB-lite"/>
    </source>
</evidence>
<keyword evidence="5" id="KW-1185">Reference proteome</keyword>
<protein>
    <recommendedName>
        <fullName evidence="3">EF-hand domain-containing protein</fullName>
    </recommendedName>
</protein>
<feature type="compositionally biased region" description="Low complexity" evidence="2">
    <location>
        <begin position="230"/>
        <end position="244"/>
    </location>
</feature>
<dbReference type="InterPro" id="IPR018247">
    <property type="entry name" value="EF_Hand_1_Ca_BS"/>
</dbReference>
<dbReference type="PROSITE" id="PS00018">
    <property type="entry name" value="EF_HAND_1"/>
    <property type="match status" value="1"/>
</dbReference>
<dbReference type="GO" id="GO:0005509">
    <property type="term" value="F:calcium ion binding"/>
    <property type="evidence" value="ECO:0007669"/>
    <property type="project" value="InterPro"/>
</dbReference>